<dbReference type="RefSeq" id="WP_308787411.1">
    <property type="nucleotide sequence ID" value="NZ_JAUSWB010000005.1"/>
</dbReference>
<reference evidence="1 2" key="1">
    <citation type="submission" date="2023-07" db="EMBL/GenBank/DDBJ databases">
        <title>Genomic Encyclopedia of Type Strains, Phase IV (KMG-IV): sequencing the most valuable type-strain genomes for metagenomic binning, comparative biology and taxonomic classification.</title>
        <authorList>
            <person name="Goeker M."/>
        </authorList>
    </citation>
    <scope>NUCLEOTIDE SEQUENCE [LARGE SCALE GENOMIC DNA]</scope>
    <source>
        <strain evidence="1 2">DSM 16419</strain>
    </source>
</reference>
<evidence type="ECO:0000313" key="1">
    <source>
        <dbReference type="EMBL" id="MDQ0429313.1"/>
    </source>
</evidence>
<name>A0ABU0GVI2_9BACL</name>
<accession>A0ABU0GVI2</accession>
<proteinExistence type="predicted"/>
<keyword evidence="2" id="KW-1185">Reference proteome</keyword>
<organism evidence="1 2">
    <name type="scientific">Planomicrobium stackebrandtii</name>
    <dbReference type="NCBI Taxonomy" id="253160"/>
    <lineage>
        <taxon>Bacteria</taxon>
        <taxon>Bacillati</taxon>
        <taxon>Bacillota</taxon>
        <taxon>Bacilli</taxon>
        <taxon>Bacillales</taxon>
        <taxon>Caryophanaceae</taxon>
        <taxon>Planomicrobium</taxon>
    </lineage>
</organism>
<evidence type="ECO:0008006" key="3">
    <source>
        <dbReference type="Google" id="ProtNLM"/>
    </source>
</evidence>
<sequence length="159" mass="17605">MNSSNKLLLLLSFCLLILLLSGCMGDKASETLTINNIAGYEGVLVSGASSMVENSGYEETLVSGEGKANALIDILNGKELVEASEQELQDRRDDLEEPGNYRMLLYNEPSVNSTSEDFYLLLFYKDGTIQVNQEGNSYFIADPPKDLLSKLKSDWEITF</sequence>
<comment type="caution">
    <text evidence="1">The sequence shown here is derived from an EMBL/GenBank/DDBJ whole genome shotgun (WGS) entry which is preliminary data.</text>
</comment>
<dbReference type="PROSITE" id="PS51257">
    <property type="entry name" value="PROKAR_LIPOPROTEIN"/>
    <property type="match status" value="1"/>
</dbReference>
<protein>
    <recommendedName>
        <fullName evidence="3">Lipoprotein</fullName>
    </recommendedName>
</protein>
<dbReference type="Proteomes" id="UP001241988">
    <property type="component" value="Unassembled WGS sequence"/>
</dbReference>
<dbReference type="EMBL" id="JAUSWB010000005">
    <property type="protein sequence ID" value="MDQ0429313.1"/>
    <property type="molecule type" value="Genomic_DNA"/>
</dbReference>
<evidence type="ECO:0000313" key="2">
    <source>
        <dbReference type="Proteomes" id="UP001241988"/>
    </source>
</evidence>
<gene>
    <name evidence="1" type="ORF">QOZ98_002141</name>
</gene>